<evidence type="ECO:0000313" key="3">
    <source>
        <dbReference type="EMBL" id="PIC16562.1"/>
    </source>
</evidence>
<accession>A0A2G5SNN2</accession>
<feature type="compositionally biased region" description="Polar residues" evidence="1">
    <location>
        <begin position="249"/>
        <end position="264"/>
    </location>
</feature>
<feature type="transmembrane region" description="Helical" evidence="2">
    <location>
        <begin position="39"/>
        <end position="60"/>
    </location>
</feature>
<dbReference type="AlphaFoldDB" id="A0A2G5SNN2"/>
<keyword evidence="2" id="KW-1133">Transmembrane helix</keyword>
<evidence type="ECO:0000256" key="1">
    <source>
        <dbReference type="SAM" id="MobiDB-lite"/>
    </source>
</evidence>
<feature type="transmembrane region" description="Helical" evidence="2">
    <location>
        <begin position="12"/>
        <end position="33"/>
    </location>
</feature>
<proteinExistence type="predicted"/>
<comment type="caution">
    <text evidence="3">The sequence shown here is derived from an EMBL/GenBank/DDBJ whole genome shotgun (WGS) entry which is preliminary data.</text>
</comment>
<keyword evidence="2" id="KW-0812">Transmembrane</keyword>
<feature type="compositionally biased region" description="Basic residues" evidence="1">
    <location>
        <begin position="219"/>
        <end position="232"/>
    </location>
</feature>
<feature type="region of interest" description="Disordered" evidence="1">
    <location>
        <begin position="124"/>
        <end position="152"/>
    </location>
</feature>
<dbReference type="OrthoDB" id="5849124at2759"/>
<feature type="compositionally biased region" description="Basic and acidic residues" evidence="1">
    <location>
        <begin position="134"/>
        <end position="144"/>
    </location>
</feature>
<name>A0A2G5SNN2_9PELO</name>
<feature type="region of interest" description="Disordered" evidence="1">
    <location>
        <begin position="204"/>
        <end position="266"/>
    </location>
</feature>
<gene>
    <name evidence="3" type="primary">Cni-T04F8.9</name>
    <name evidence="3" type="synonym">Cnig_chr_X.g23127</name>
    <name evidence="3" type="ORF">B9Z55_023127</name>
</gene>
<dbReference type="EMBL" id="PDUG01000006">
    <property type="protein sequence ID" value="PIC16562.1"/>
    <property type="molecule type" value="Genomic_DNA"/>
</dbReference>
<evidence type="ECO:0000313" key="4">
    <source>
        <dbReference type="Proteomes" id="UP000230233"/>
    </source>
</evidence>
<keyword evidence="4" id="KW-1185">Reference proteome</keyword>
<keyword evidence="2" id="KW-0472">Membrane</keyword>
<reference evidence="4" key="1">
    <citation type="submission" date="2017-10" db="EMBL/GenBank/DDBJ databases">
        <title>Rapid genome shrinkage in a self-fertile nematode reveals novel sperm competition proteins.</title>
        <authorList>
            <person name="Yin D."/>
            <person name="Schwarz E.M."/>
            <person name="Thomas C.G."/>
            <person name="Felde R.L."/>
            <person name="Korf I.F."/>
            <person name="Cutter A.D."/>
            <person name="Schartner C.M."/>
            <person name="Ralston E.J."/>
            <person name="Meyer B.J."/>
            <person name="Haag E.S."/>
        </authorList>
    </citation>
    <scope>NUCLEOTIDE SEQUENCE [LARGE SCALE GENOMIC DNA]</scope>
    <source>
        <strain evidence="4">JU1422</strain>
    </source>
</reference>
<evidence type="ECO:0000256" key="2">
    <source>
        <dbReference type="SAM" id="Phobius"/>
    </source>
</evidence>
<protein>
    <submittedName>
        <fullName evidence="3">Uncharacterized protein</fullName>
    </submittedName>
</protein>
<organism evidence="3 4">
    <name type="scientific">Caenorhabditis nigoni</name>
    <dbReference type="NCBI Taxonomy" id="1611254"/>
    <lineage>
        <taxon>Eukaryota</taxon>
        <taxon>Metazoa</taxon>
        <taxon>Ecdysozoa</taxon>
        <taxon>Nematoda</taxon>
        <taxon>Chromadorea</taxon>
        <taxon>Rhabditida</taxon>
        <taxon>Rhabditina</taxon>
        <taxon>Rhabditomorpha</taxon>
        <taxon>Rhabditoidea</taxon>
        <taxon>Rhabditidae</taxon>
        <taxon>Peloderinae</taxon>
        <taxon>Caenorhabditis</taxon>
    </lineage>
</organism>
<dbReference type="Proteomes" id="UP000230233">
    <property type="component" value="Chromosome X"/>
</dbReference>
<sequence length="289" mass="31949">MACCSKFYEPPNFVIVLIFLALSTTLCIMFSFLVLGQDLMVTTLTTIAMVLSLIGIILVCKAMLGRFKNRQPPVVLNTIRINTQRIHIPDRPPLPPYLPAYMPPFPVPPPQVLMGETSISIPPPPASNPPSYHESAEIEERRITDNSNAPPAYNRTNYVSDNNIASFSPPPYYSPPSPFFGSAEQTTSMYLSSEDLSMSPVPISPMPLRNVQLRAPSPVRRHPARKPRRSPRQPKPQATVIHLQDEDSGASTSTAVPKTPTRTPLPQMFIDCSKAEPTLFTINGEESII</sequence>